<comment type="caution">
    <text evidence="1">The sequence shown here is derived from an EMBL/GenBank/DDBJ whole genome shotgun (WGS) entry which is preliminary data.</text>
</comment>
<accession>A0A640SQ64</accession>
<sequence length="458" mass="50178">MDSQHRHGHAIVIGGSISGLLAARALSEAFERITVFDRDELPRSPAARRGVPQSRQIHGLLARGREVLEQLFPGFSDDLAEAGARFGDLQSDLHWYQDGLLLKPGASGLIGAGASRPLIEHVVRTHVASLPGVTIVDRCDARGLTATADLRRITGVRLRVRAPGATEAVAYADLVVDATGRGSRSPVWLEDLGYGRPRAECIRVRATYMSQVYRHEPHHFNGRMGTACAAYPGTPRSGFALVQEAGRVVIMLGGYLGTQAPRDHDGMLAYARTLATQDYAEIIRTATPLAEPVKMQHPASIRRHYEELDRLPEGYLVLGDAMCSFNPVYGQGMAVAALQGLLLMDLLAETREELGRRFFNAAARLLDTPWGVVAGGDLRFPEAEGTRTARTEQFSEYLTRYRVAAHDDAELVTAFLRVTNMLDDPSALMTPEIVARVTAGWLKGREEDEARPRRVTAR</sequence>
<keyword evidence="1" id="KW-0503">Monooxygenase</keyword>
<proteinExistence type="predicted"/>
<keyword evidence="2" id="KW-1185">Reference proteome</keyword>
<evidence type="ECO:0000313" key="1">
    <source>
        <dbReference type="EMBL" id="GFE13228.1"/>
    </source>
</evidence>
<organism evidence="1 2">
    <name type="scientific">Streptomyces glebosus</name>
    <dbReference type="NCBI Taxonomy" id="249580"/>
    <lineage>
        <taxon>Bacteria</taxon>
        <taxon>Bacillati</taxon>
        <taxon>Actinomycetota</taxon>
        <taxon>Actinomycetes</taxon>
        <taxon>Kitasatosporales</taxon>
        <taxon>Streptomycetaceae</taxon>
        <taxon>Streptomyces</taxon>
    </lineage>
</organism>
<evidence type="ECO:0000313" key="2">
    <source>
        <dbReference type="Proteomes" id="UP000430079"/>
    </source>
</evidence>
<dbReference type="Gene3D" id="3.30.9.100">
    <property type="match status" value="1"/>
</dbReference>
<protein>
    <submittedName>
        <fullName evidence="1">FAD-binding monooxygenase</fullName>
    </submittedName>
</protein>
<dbReference type="InterPro" id="IPR036188">
    <property type="entry name" value="FAD/NAD-bd_sf"/>
</dbReference>
<reference evidence="1 2" key="1">
    <citation type="submission" date="2019-12" db="EMBL/GenBank/DDBJ databases">
        <title>Whole genome shotgun sequence of Streptomyces hygroscopicus subsp. glebosus NBRC 13786.</title>
        <authorList>
            <person name="Ichikawa N."/>
            <person name="Kimura A."/>
            <person name="Kitahashi Y."/>
            <person name="Komaki H."/>
            <person name="Tamura T."/>
        </authorList>
    </citation>
    <scope>NUCLEOTIDE SEQUENCE [LARGE SCALE GENOMIC DNA]</scope>
    <source>
        <strain evidence="1 2">NBRC 13786</strain>
    </source>
</reference>
<dbReference type="PANTHER" id="PTHR43422">
    <property type="entry name" value="THIAMINE THIAZOLE SYNTHASE"/>
    <property type="match status" value="1"/>
</dbReference>
<dbReference type="SUPFAM" id="SSF51905">
    <property type="entry name" value="FAD/NAD(P)-binding domain"/>
    <property type="match status" value="1"/>
</dbReference>
<keyword evidence="1" id="KW-0560">Oxidoreductase</keyword>
<dbReference type="Gene3D" id="3.50.50.60">
    <property type="entry name" value="FAD/NAD(P)-binding domain"/>
    <property type="match status" value="1"/>
</dbReference>
<name>A0A640SQ64_9ACTN</name>
<dbReference type="AlphaFoldDB" id="A0A640SQ64"/>
<dbReference type="PANTHER" id="PTHR43422:SF3">
    <property type="entry name" value="THIAMINE THIAZOLE SYNTHASE"/>
    <property type="match status" value="1"/>
</dbReference>
<dbReference type="EMBL" id="BLIO01000001">
    <property type="protein sequence ID" value="GFE13228.1"/>
    <property type="molecule type" value="Genomic_DNA"/>
</dbReference>
<gene>
    <name evidence="1" type="ORF">Sgleb_12750</name>
</gene>
<dbReference type="Proteomes" id="UP000430079">
    <property type="component" value="Unassembled WGS sequence"/>
</dbReference>
<dbReference type="GO" id="GO:0004497">
    <property type="term" value="F:monooxygenase activity"/>
    <property type="evidence" value="ECO:0007669"/>
    <property type="project" value="UniProtKB-KW"/>
</dbReference>